<dbReference type="Pfam" id="PF20256">
    <property type="entry name" value="MoCoBD_2"/>
    <property type="match status" value="2"/>
</dbReference>
<dbReference type="AlphaFoldDB" id="A0A4V2EMK2"/>
<evidence type="ECO:0000313" key="3">
    <source>
        <dbReference type="Proteomes" id="UP000292003"/>
    </source>
</evidence>
<accession>A0A4V2EMK2</accession>
<dbReference type="Proteomes" id="UP000292003">
    <property type="component" value="Unassembled WGS sequence"/>
</dbReference>
<dbReference type="InterPro" id="IPR008274">
    <property type="entry name" value="AldOxase/xan_DH_MoCoBD1"/>
</dbReference>
<evidence type="ECO:0000259" key="1">
    <source>
        <dbReference type="SMART" id="SM01008"/>
    </source>
</evidence>
<organism evidence="2 3">
    <name type="scientific">Amycolatopsis suaedae</name>
    <dbReference type="NCBI Taxonomy" id="2510978"/>
    <lineage>
        <taxon>Bacteria</taxon>
        <taxon>Bacillati</taxon>
        <taxon>Actinomycetota</taxon>
        <taxon>Actinomycetes</taxon>
        <taxon>Pseudonocardiales</taxon>
        <taxon>Pseudonocardiaceae</taxon>
        <taxon>Amycolatopsis</taxon>
    </lineage>
</organism>
<dbReference type="InterPro" id="IPR037165">
    <property type="entry name" value="AldOxase/xan_DH_Mopterin-bd_sf"/>
</dbReference>
<dbReference type="InterPro" id="IPR012368">
    <property type="entry name" value="OxRdtase_Mopterin-bd_su_IorB"/>
</dbReference>
<proteinExistence type="predicted"/>
<dbReference type="SUPFAM" id="SSF56003">
    <property type="entry name" value="Molybdenum cofactor-binding domain"/>
    <property type="match status" value="2"/>
</dbReference>
<dbReference type="OrthoDB" id="9767994at2"/>
<gene>
    <name evidence="2" type="ORF">EWH70_05620</name>
</gene>
<evidence type="ECO:0000313" key="2">
    <source>
        <dbReference type="EMBL" id="RZQ65355.1"/>
    </source>
</evidence>
<dbReference type="RefSeq" id="WP_130474141.1">
    <property type="nucleotide sequence ID" value="NZ_SFCC01000002.1"/>
</dbReference>
<dbReference type="GO" id="GO:0016491">
    <property type="term" value="F:oxidoreductase activity"/>
    <property type="evidence" value="ECO:0007669"/>
    <property type="project" value="InterPro"/>
</dbReference>
<comment type="caution">
    <text evidence="2">The sequence shown here is derived from an EMBL/GenBank/DDBJ whole genome shotgun (WGS) entry which is preliminary data.</text>
</comment>
<protein>
    <submittedName>
        <fullName evidence="2">Xanthine dehydrogenase family protein molybdopterin-binding subunit</fullName>
    </submittedName>
</protein>
<dbReference type="PANTHER" id="PTHR47495">
    <property type="entry name" value="ALDEHYDE DEHYDROGENASE"/>
    <property type="match status" value="1"/>
</dbReference>
<name>A0A4V2EMK2_9PSEU</name>
<dbReference type="InterPro" id="IPR052516">
    <property type="entry name" value="N-heterocyclic_Hydroxylase"/>
</dbReference>
<dbReference type="Gene3D" id="3.30.365.10">
    <property type="entry name" value="Aldehyde oxidase/xanthine dehydrogenase, molybdopterin binding domain"/>
    <property type="match status" value="4"/>
</dbReference>
<dbReference type="EMBL" id="SFCC01000002">
    <property type="protein sequence ID" value="RZQ65355.1"/>
    <property type="molecule type" value="Genomic_DNA"/>
</dbReference>
<dbReference type="Pfam" id="PF02738">
    <property type="entry name" value="MoCoBD_1"/>
    <property type="match status" value="1"/>
</dbReference>
<dbReference type="PANTHER" id="PTHR47495:SF1">
    <property type="entry name" value="BLL3820 PROTEIN"/>
    <property type="match status" value="1"/>
</dbReference>
<keyword evidence="3" id="KW-1185">Reference proteome</keyword>
<dbReference type="Gene3D" id="3.90.1170.50">
    <property type="entry name" value="Aldehyde oxidase/xanthine dehydrogenase, a/b hammerhead"/>
    <property type="match status" value="1"/>
</dbReference>
<sequence>MASPTTEPAQPEAGGGIARRSFLTFLVAAPTLTIATNLGADAPAGAQVPSLPGPADIVDLGDILILAGTPTANMLVLEVSEDDRVRLYLPRAEVGQGITTAVAMLVAEELSIPLDRVEVPLSDARSELLFNQLTGGSNTIRSVYGPVRSAAAAARARLLTAAAERFDAPAGRLSIRDGAVLAPGGQRARFGELTVAAAKVSRSAVAVTPKKESEHELVGTPVNRIDARAMVTGKQRYTLDLDVVPGALPAVVRHPPTIRGTVRSVDDSAARAMPGVVDVVKVPTGVAVIAETFGQAIAAKDKLKVTWNPGPNANLSDDDVREKLRAAALPFVVPPLLTQHVDAEFDFAFVSHAPLETNSAIADVRADRAEIWSSLKSPIVAKQTIAREIGLPENKVTVHVVQGGGSFGRRLFFDGALEAAHVSKAAGRPVKLMWTRIDDMRHGRARGATHHKIRATFALGNVLTYEHRVASVETDLRHGLGEILTATAASLPVGGNLSFAQTVFLTTVKTPYNFGVVTNLLNEVALPLNTASWRSVYSATARGAEEIMVDEIAAKLGKDPYQFRRASLKNDKQRAVLDKVATAGQWGKAMPKGFAQGIGFHEEYKSRTACLVEIDARDPKKPRVTRATIAVDVGRPINPRGLEAQMLGGLTDAIATTLRAGLHLDKGLPLEGSYSQFHYARQKDAPPKVQVFVLPANGEPGGAGELGVPAAVGAIANAYARATGTKPRRFPINFDVDFEPFPR</sequence>
<dbReference type="InterPro" id="IPR000674">
    <property type="entry name" value="Ald_Oxase/Xan_DH_a/b"/>
</dbReference>
<dbReference type="InterPro" id="IPR046867">
    <property type="entry name" value="AldOxase/xan_DH_MoCoBD2"/>
</dbReference>
<feature type="domain" description="Aldehyde oxidase/xanthine dehydrogenase a/b hammerhead" evidence="1">
    <location>
        <begin position="232"/>
        <end position="311"/>
    </location>
</feature>
<reference evidence="2 3" key="1">
    <citation type="submission" date="2019-02" db="EMBL/GenBank/DDBJ databases">
        <title>Draft genome sequence of Amycolatopsis sp. 8-3EHSu isolated from roots of Suaeda maritima.</title>
        <authorList>
            <person name="Duangmal K."/>
            <person name="Chantavorakit T."/>
        </authorList>
    </citation>
    <scope>NUCLEOTIDE SEQUENCE [LARGE SCALE GENOMIC DNA]</scope>
    <source>
        <strain evidence="2 3">8-3EHSu</strain>
    </source>
</reference>
<dbReference type="SMART" id="SM01008">
    <property type="entry name" value="Ald_Xan_dh_C"/>
    <property type="match status" value="1"/>
</dbReference>
<dbReference type="PIRSF" id="PIRSF036389">
    <property type="entry name" value="IOR_B"/>
    <property type="match status" value="1"/>
</dbReference>